<feature type="domain" description="DUF6985" evidence="1">
    <location>
        <begin position="24"/>
        <end position="151"/>
    </location>
</feature>
<organism evidence="2 3">
    <name type="scientific">Hymenobacter citatus</name>
    <dbReference type="NCBI Taxonomy" id="2763506"/>
    <lineage>
        <taxon>Bacteria</taxon>
        <taxon>Pseudomonadati</taxon>
        <taxon>Bacteroidota</taxon>
        <taxon>Cytophagia</taxon>
        <taxon>Cytophagales</taxon>
        <taxon>Hymenobacteraceae</taxon>
        <taxon>Hymenobacter</taxon>
    </lineage>
</organism>
<dbReference type="Pfam" id="PF22481">
    <property type="entry name" value="DUF6985"/>
    <property type="match status" value="1"/>
</dbReference>
<protein>
    <recommendedName>
        <fullName evidence="1">DUF6985 domain-containing protein</fullName>
    </recommendedName>
</protein>
<comment type="caution">
    <text evidence="2">The sequence shown here is derived from an EMBL/GenBank/DDBJ whole genome shotgun (WGS) entry which is preliminary data.</text>
</comment>
<reference evidence="2 3" key="1">
    <citation type="submission" date="2020-08" db="EMBL/GenBank/DDBJ databases">
        <title>Hymenobacter sp.</title>
        <authorList>
            <person name="Kim M.K."/>
        </authorList>
    </citation>
    <scope>NUCLEOTIDE SEQUENCE [LARGE SCALE GENOMIC DNA]</scope>
    <source>
        <strain evidence="2 3">BT507</strain>
    </source>
</reference>
<dbReference type="EMBL" id="JACSCY010000005">
    <property type="protein sequence ID" value="MBC6611027.1"/>
    <property type="molecule type" value="Genomic_DNA"/>
</dbReference>
<keyword evidence="3" id="KW-1185">Reference proteome</keyword>
<accession>A0ABR7MIW2</accession>
<name>A0ABR7MIW2_9BACT</name>
<gene>
    <name evidence="2" type="ORF">H8B15_08835</name>
</gene>
<dbReference type="InterPro" id="IPR054254">
    <property type="entry name" value="DUF6985"/>
</dbReference>
<dbReference type="RefSeq" id="WP_187319314.1">
    <property type="nucleotide sequence ID" value="NZ_JACSCY010000005.1"/>
</dbReference>
<dbReference type="Proteomes" id="UP000622017">
    <property type="component" value="Unassembled WGS sequence"/>
</dbReference>
<sequence length="158" mass="18506">MSSWKSTLRLTEMEGLVADVQLPNFLQTSAPVLIHFSEFDDREELLPQEETSVDTLLQQLPNLANTVADTAFKHYQWIYKEYRRIYGEQLEMPVAANSVELRSFYQLRTIYLPEEVEKGRFGLGFSCDWEKEHDFGMQFRNWEIVEVGGDAEAFSFYD</sequence>
<evidence type="ECO:0000313" key="3">
    <source>
        <dbReference type="Proteomes" id="UP000622017"/>
    </source>
</evidence>
<proteinExistence type="predicted"/>
<evidence type="ECO:0000313" key="2">
    <source>
        <dbReference type="EMBL" id="MBC6611027.1"/>
    </source>
</evidence>
<evidence type="ECO:0000259" key="1">
    <source>
        <dbReference type="Pfam" id="PF22481"/>
    </source>
</evidence>